<organism evidence="1 2">
    <name type="scientific">Leptospira barantonii</name>
    <dbReference type="NCBI Taxonomy" id="2023184"/>
    <lineage>
        <taxon>Bacteria</taxon>
        <taxon>Pseudomonadati</taxon>
        <taxon>Spirochaetota</taxon>
        <taxon>Spirochaetia</taxon>
        <taxon>Leptospirales</taxon>
        <taxon>Leptospiraceae</taxon>
        <taxon>Leptospira</taxon>
    </lineage>
</organism>
<dbReference type="EMBL" id="NPDS01000002">
    <property type="protein sequence ID" value="PJZ58282.1"/>
    <property type="molecule type" value="Genomic_DNA"/>
</dbReference>
<evidence type="ECO:0000313" key="2">
    <source>
        <dbReference type="Proteomes" id="UP000231879"/>
    </source>
</evidence>
<gene>
    <name evidence="1" type="ORF">CH367_07845</name>
</gene>
<comment type="caution">
    <text evidence="1">The sequence shown here is derived from an EMBL/GenBank/DDBJ whole genome shotgun (WGS) entry which is preliminary data.</text>
</comment>
<keyword evidence="2" id="KW-1185">Reference proteome</keyword>
<sequence>MSKYYSSNIHLKACPNCNHWFGIDTKKRFDGVNRGWLFRIVCKSCKLQTEEFNILEEAKLAWNIMNSNS</sequence>
<protein>
    <recommendedName>
        <fullName evidence="3">Restriction alleviation protein, Lar family</fullName>
    </recommendedName>
</protein>
<name>A0ABX4NNP7_9LEPT</name>
<reference evidence="1 2" key="1">
    <citation type="submission" date="2017-07" db="EMBL/GenBank/DDBJ databases">
        <title>Leptospira spp. isolated from tropical soils.</title>
        <authorList>
            <person name="Thibeaux R."/>
            <person name="Iraola G."/>
            <person name="Ferres I."/>
            <person name="Bierque E."/>
            <person name="Girault D."/>
            <person name="Soupe-Gilbert M.-E."/>
            <person name="Picardeau M."/>
            <person name="Goarant C."/>
        </authorList>
    </citation>
    <scope>NUCLEOTIDE SEQUENCE [LARGE SCALE GENOMIC DNA]</scope>
    <source>
        <strain evidence="1 2">FH4-C-A1</strain>
    </source>
</reference>
<evidence type="ECO:0008006" key="3">
    <source>
        <dbReference type="Google" id="ProtNLM"/>
    </source>
</evidence>
<evidence type="ECO:0000313" key="1">
    <source>
        <dbReference type="EMBL" id="PJZ58282.1"/>
    </source>
</evidence>
<dbReference type="Proteomes" id="UP000231879">
    <property type="component" value="Unassembled WGS sequence"/>
</dbReference>
<proteinExistence type="predicted"/>
<accession>A0ABX4NNP7</accession>